<accession>A0A410WW37</accession>
<dbReference type="GeneID" id="95375651"/>
<protein>
    <submittedName>
        <fullName evidence="2">Uncharacterized protein</fullName>
    </submittedName>
</protein>
<proteinExistence type="predicted"/>
<name>A0A410WW37_9BACL</name>
<dbReference type="RefSeq" id="WP_042228233.1">
    <property type="nucleotide sequence ID" value="NZ_CP026520.1"/>
</dbReference>
<dbReference type="EMBL" id="CP026520">
    <property type="protein sequence ID" value="QAV18467.1"/>
    <property type="molecule type" value="Genomic_DNA"/>
</dbReference>
<evidence type="ECO:0000313" key="3">
    <source>
        <dbReference type="Proteomes" id="UP000288943"/>
    </source>
</evidence>
<evidence type="ECO:0000313" key="1">
    <source>
        <dbReference type="EMBL" id="MCY9594276.1"/>
    </source>
</evidence>
<evidence type="ECO:0000313" key="4">
    <source>
        <dbReference type="Proteomes" id="UP001527202"/>
    </source>
</evidence>
<dbReference type="Proteomes" id="UP000288943">
    <property type="component" value="Chromosome"/>
</dbReference>
<keyword evidence="4" id="KW-1185">Reference proteome</keyword>
<dbReference type="KEGG" id="pchi:PC41400_12600"/>
<dbReference type="AlphaFoldDB" id="A0A410WW37"/>
<dbReference type="EMBL" id="JAMDMJ010000001">
    <property type="protein sequence ID" value="MCY9594276.1"/>
    <property type="molecule type" value="Genomic_DNA"/>
</dbReference>
<dbReference type="Proteomes" id="UP001527202">
    <property type="component" value="Unassembled WGS sequence"/>
</dbReference>
<reference evidence="2 3" key="1">
    <citation type="submission" date="2018-01" db="EMBL/GenBank/DDBJ databases">
        <title>The whole genome sequencing and assembly of Paenibacillus chitinolyticus KCCM 41400 strain.</title>
        <authorList>
            <person name="Kim J.-Y."/>
            <person name="Park M.-K."/>
            <person name="Lee Y.-J."/>
            <person name="Yi H."/>
            <person name="Bahn Y.-S."/>
            <person name="Kim J.F."/>
            <person name="Lee D.-W."/>
        </authorList>
    </citation>
    <scope>NUCLEOTIDE SEQUENCE [LARGE SCALE GENOMIC DNA]</scope>
    <source>
        <strain evidence="2 3">KCCM 41400</strain>
    </source>
</reference>
<organism evidence="2 3">
    <name type="scientific">Paenibacillus chitinolyticus</name>
    <dbReference type="NCBI Taxonomy" id="79263"/>
    <lineage>
        <taxon>Bacteria</taxon>
        <taxon>Bacillati</taxon>
        <taxon>Bacillota</taxon>
        <taxon>Bacilli</taxon>
        <taxon>Bacillales</taxon>
        <taxon>Paenibacillaceae</taxon>
        <taxon>Paenibacillus</taxon>
    </lineage>
</organism>
<evidence type="ECO:0000313" key="2">
    <source>
        <dbReference type="EMBL" id="QAV18467.1"/>
    </source>
</evidence>
<sequence>MSQYRIDGSVVYTIEPYGESYYDLLTHLRLSTDKQPESAEDIVTLTVSIYDYVGEPAQENADVQLTINGKKQTLLVTEGVSSITLSGEPFYEVTADAEGRRGAALLIGSKPEPLKPPTLEELARENEKLRKEIARQNADFQAYIEFSINEQTRLNEEQARMNEDFRNFMESVAT</sequence>
<gene>
    <name evidence="1" type="ORF">M5X16_00585</name>
    <name evidence="2" type="ORF">PC41400_12600</name>
</gene>
<reference evidence="1 4" key="2">
    <citation type="submission" date="2022-05" db="EMBL/GenBank/DDBJ databases">
        <title>Genome Sequencing of Bee-Associated Microbes.</title>
        <authorList>
            <person name="Dunlap C."/>
        </authorList>
    </citation>
    <scope>NUCLEOTIDE SEQUENCE [LARGE SCALE GENOMIC DNA]</scope>
    <source>
        <strain evidence="1 4">NRRL B-23120</strain>
    </source>
</reference>